<accession>A0A412KZB1</accession>
<gene>
    <name evidence="3" type="ORF">DWX77_08110</name>
</gene>
<organism evidence="3 4">
    <name type="scientific">Blautia obeum</name>
    <dbReference type="NCBI Taxonomy" id="40520"/>
    <lineage>
        <taxon>Bacteria</taxon>
        <taxon>Bacillati</taxon>
        <taxon>Bacillota</taxon>
        <taxon>Clostridia</taxon>
        <taxon>Lachnospirales</taxon>
        <taxon>Lachnospiraceae</taxon>
        <taxon>Blautia</taxon>
    </lineage>
</organism>
<protein>
    <submittedName>
        <fullName evidence="3">Uncharacterized protein</fullName>
    </submittedName>
</protein>
<feature type="compositionally biased region" description="Low complexity" evidence="1">
    <location>
        <begin position="48"/>
        <end position="59"/>
    </location>
</feature>
<dbReference type="Proteomes" id="UP000284242">
    <property type="component" value="Unassembled WGS sequence"/>
</dbReference>
<dbReference type="AlphaFoldDB" id="A0A412KZB1"/>
<feature type="signal peptide" evidence="2">
    <location>
        <begin position="1"/>
        <end position="30"/>
    </location>
</feature>
<evidence type="ECO:0000256" key="1">
    <source>
        <dbReference type="SAM" id="MobiDB-lite"/>
    </source>
</evidence>
<feature type="region of interest" description="Disordered" evidence="1">
    <location>
        <begin position="40"/>
        <end position="62"/>
    </location>
</feature>
<keyword evidence="2" id="KW-0732">Signal</keyword>
<proteinExistence type="predicted"/>
<name>A0A412KZB1_9FIRM</name>
<feature type="chain" id="PRO_5038600035" evidence="2">
    <location>
        <begin position="31"/>
        <end position="116"/>
    </location>
</feature>
<evidence type="ECO:0000256" key="2">
    <source>
        <dbReference type="SAM" id="SignalP"/>
    </source>
</evidence>
<sequence>MIHHKQHGKKRTLALLLAGSVLFTNIPVSANAVSDIELSADESASDETANTGNTATNDAVDISIDSIDENTASSTVDDSSELQSAALMTQRPRMIFLLMTMKPSFLQGQNLQIAKI</sequence>
<dbReference type="EMBL" id="QRVV01000018">
    <property type="protein sequence ID" value="RGS74206.1"/>
    <property type="molecule type" value="Genomic_DNA"/>
</dbReference>
<evidence type="ECO:0000313" key="3">
    <source>
        <dbReference type="EMBL" id="RGS74206.1"/>
    </source>
</evidence>
<evidence type="ECO:0000313" key="4">
    <source>
        <dbReference type="Proteomes" id="UP000284242"/>
    </source>
</evidence>
<comment type="caution">
    <text evidence="3">The sequence shown here is derived from an EMBL/GenBank/DDBJ whole genome shotgun (WGS) entry which is preliminary data.</text>
</comment>
<reference evidence="3 4" key="1">
    <citation type="submission" date="2018-08" db="EMBL/GenBank/DDBJ databases">
        <title>A genome reference for cultivated species of the human gut microbiota.</title>
        <authorList>
            <person name="Zou Y."/>
            <person name="Xue W."/>
            <person name="Luo G."/>
        </authorList>
    </citation>
    <scope>NUCLEOTIDE SEQUENCE [LARGE SCALE GENOMIC DNA]</scope>
    <source>
        <strain evidence="3 4">AF21-24</strain>
    </source>
</reference>